<evidence type="ECO:0000313" key="1">
    <source>
        <dbReference type="EMBL" id="GAM43556.1"/>
    </source>
</evidence>
<reference evidence="2" key="1">
    <citation type="journal article" date="2015" name="Genome Announc.">
        <title>Draft genome sequence of Talaromyces cellulolyticus strain Y-94, a source of lignocellulosic biomass-degrading enzymes.</title>
        <authorList>
            <person name="Fujii T."/>
            <person name="Koike H."/>
            <person name="Sawayama S."/>
            <person name="Yano S."/>
            <person name="Inoue H."/>
        </authorList>
    </citation>
    <scope>NUCLEOTIDE SEQUENCE [LARGE SCALE GENOMIC DNA]</scope>
    <source>
        <strain evidence="2">Y-94</strain>
    </source>
</reference>
<accession>A0A0B8N2W0</accession>
<name>A0A0B8N2W0_TALPI</name>
<dbReference type="GO" id="GO:0016538">
    <property type="term" value="F:cyclin-dependent protein serine/threonine kinase regulator activity"/>
    <property type="evidence" value="ECO:0007669"/>
    <property type="project" value="TreeGrafter"/>
</dbReference>
<keyword evidence="2" id="KW-1185">Reference proteome</keyword>
<dbReference type="Gene3D" id="1.10.472.10">
    <property type="entry name" value="Cyclin-like"/>
    <property type="match status" value="1"/>
</dbReference>
<gene>
    <name evidence="1" type="ORF">TCE0_056f18465</name>
</gene>
<dbReference type="InterPro" id="IPR013922">
    <property type="entry name" value="Cyclin_PHO80-like"/>
</dbReference>
<proteinExistence type="predicted"/>
<organism evidence="1 2">
    <name type="scientific">Talaromyces pinophilus</name>
    <name type="common">Penicillium pinophilum</name>
    <dbReference type="NCBI Taxonomy" id="128442"/>
    <lineage>
        <taxon>Eukaryota</taxon>
        <taxon>Fungi</taxon>
        <taxon>Dikarya</taxon>
        <taxon>Ascomycota</taxon>
        <taxon>Pezizomycotina</taxon>
        <taxon>Eurotiomycetes</taxon>
        <taxon>Eurotiomycetidae</taxon>
        <taxon>Eurotiales</taxon>
        <taxon>Trichocomaceae</taxon>
        <taxon>Talaromyces</taxon>
        <taxon>Talaromyces sect. Talaromyces</taxon>
    </lineage>
</organism>
<dbReference type="GO" id="GO:0019901">
    <property type="term" value="F:protein kinase binding"/>
    <property type="evidence" value="ECO:0007669"/>
    <property type="project" value="InterPro"/>
</dbReference>
<protein>
    <submittedName>
        <fullName evidence="1">Mucin</fullName>
    </submittedName>
</protein>
<dbReference type="GO" id="GO:0005634">
    <property type="term" value="C:nucleus"/>
    <property type="evidence" value="ECO:0007669"/>
    <property type="project" value="TreeGrafter"/>
</dbReference>
<dbReference type="Proteomes" id="UP000053095">
    <property type="component" value="Unassembled WGS sequence"/>
</dbReference>
<sequence length="292" mass="32966">MENPVRIRFATQITCFLCHETLSKLAAIECSIPQESVLAPKSFPTPDFQQRVSVVLATFHISDNVIAFALLLIYRLKKSDTPLDRKIATEFHLIALALMVGSKGKTMKVTLNRLASAYVNGPVIDDIHYPNKAWAQVIGTAPEDIHSMEIGFLKRIQYALFVSEKSWSQWRSSLDRFVKFIVQASSCGPCMLRGHLCDIGSSLAPACTNCYRDNTLCMAYDKQYIIHQLETEARSAAIWKYNMSVRVSDLEFDTRRLAAHGRVQTLMQMISELRGCVDTLQARVRELEDAEV</sequence>
<dbReference type="PANTHER" id="PTHR15615:SF27">
    <property type="entry name" value="PHO85 CYCLIN CLG1"/>
    <property type="match status" value="1"/>
</dbReference>
<dbReference type="AlphaFoldDB" id="A0A0B8N2W0"/>
<dbReference type="GO" id="GO:0000307">
    <property type="term" value="C:cyclin-dependent protein kinase holoenzyme complex"/>
    <property type="evidence" value="ECO:0007669"/>
    <property type="project" value="TreeGrafter"/>
</dbReference>
<dbReference type="CDD" id="cd20557">
    <property type="entry name" value="CYCLIN_ScPCL1-like"/>
    <property type="match status" value="1"/>
</dbReference>
<dbReference type="EMBL" id="DF933852">
    <property type="protein sequence ID" value="GAM43556.1"/>
    <property type="molecule type" value="Genomic_DNA"/>
</dbReference>
<dbReference type="PANTHER" id="PTHR15615">
    <property type="match status" value="1"/>
</dbReference>
<evidence type="ECO:0000313" key="2">
    <source>
        <dbReference type="Proteomes" id="UP000053095"/>
    </source>
</evidence>